<accession>A0A9W7TAG8</accession>
<proteinExistence type="predicted"/>
<comment type="subcellular location">
    <subcellularLocation>
        <location evidence="1">Membrane</location>
        <topology evidence="1">Multi-pass membrane protein</topology>
    </subcellularLocation>
</comment>
<dbReference type="EMBL" id="JAFHDT010000023">
    <property type="protein sequence ID" value="KAI7792577.1"/>
    <property type="molecule type" value="Genomic_DNA"/>
</dbReference>
<keyword evidence="2 6" id="KW-0812">Transmembrane</keyword>
<reference evidence="7" key="1">
    <citation type="submission" date="2021-02" db="EMBL/GenBank/DDBJ databases">
        <title>Comparative genomics reveals that relaxation of natural selection precedes convergent phenotypic evolution of cavefish.</title>
        <authorList>
            <person name="Peng Z."/>
        </authorList>
    </citation>
    <scope>NUCLEOTIDE SEQUENCE</scope>
    <source>
        <tissue evidence="7">Muscle</tissue>
    </source>
</reference>
<keyword evidence="3 6" id="KW-1133">Transmembrane helix</keyword>
<feature type="transmembrane region" description="Helical" evidence="6">
    <location>
        <begin position="277"/>
        <end position="299"/>
    </location>
</feature>
<evidence type="ECO:0000256" key="3">
    <source>
        <dbReference type="ARBA" id="ARBA00022989"/>
    </source>
</evidence>
<dbReference type="PANTHER" id="PTHR23423">
    <property type="entry name" value="ORGANIC SOLUTE TRANSPORTER-RELATED"/>
    <property type="match status" value="1"/>
</dbReference>
<comment type="caution">
    <text evidence="7">The sequence shown here is derived from an EMBL/GenBank/DDBJ whole genome shotgun (WGS) entry which is preliminary data.</text>
</comment>
<evidence type="ECO:0000256" key="4">
    <source>
        <dbReference type="ARBA" id="ARBA00023136"/>
    </source>
</evidence>
<protein>
    <submittedName>
        <fullName evidence="7">Organic solute transporter subunit alpha</fullName>
    </submittedName>
</protein>
<evidence type="ECO:0000256" key="2">
    <source>
        <dbReference type="ARBA" id="ARBA00022692"/>
    </source>
</evidence>
<dbReference type="InterPro" id="IPR005178">
    <property type="entry name" value="Ostalpha/TMEM184C"/>
</dbReference>
<feature type="transmembrane region" description="Helical" evidence="6">
    <location>
        <begin position="167"/>
        <end position="187"/>
    </location>
</feature>
<sequence>MKMDGTNHTLFDPRCREQAPLAIDVLMQLDIFGIVLYSVLTFMATVSMLIFIEECIYIYKKVPPNKKTVIIWVTGAAPVIGTMSCLGMWIPKATMFCDMTSATYFAIVIFKFLILMIEEVGGDESFLRRSEKKTLKISTGPCCCCCLCLPNASITPRNLFMLKLGSFQFALLKLALTILSVVLWTNGNFDPADVAMNGGAIWINSFIGFLTITALWPVSIIYIHLKESLRVLKIVPKYAMYQMVLILSQLQTAIINILAMNGTIACAPPYTSQARGYLMSQQLLIVEMFIITLVTRLLYRRQYDPLPEEDGEEGIKKTLTSKNAVENA</sequence>
<feature type="region of interest" description="Disordered" evidence="5">
    <location>
        <begin position="308"/>
        <end position="328"/>
    </location>
</feature>
<dbReference type="OrthoDB" id="5832279at2759"/>
<dbReference type="AlphaFoldDB" id="A0A9W7TAG8"/>
<feature type="transmembrane region" description="Helical" evidence="6">
    <location>
        <begin position="199"/>
        <end position="223"/>
    </location>
</feature>
<dbReference type="Proteomes" id="UP001059041">
    <property type="component" value="Linkage Group LG23"/>
</dbReference>
<evidence type="ECO:0000256" key="6">
    <source>
        <dbReference type="SAM" id="Phobius"/>
    </source>
</evidence>
<name>A0A9W7TAG8_TRIRA</name>
<feature type="transmembrane region" description="Helical" evidence="6">
    <location>
        <begin position="34"/>
        <end position="57"/>
    </location>
</feature>
<evidence type="ECO:0000313" key="8">
    <source>
        <dbReference type="Proteomes" id="UP001059041"/>
    </source>
</evidence>
<evidence type="ECO:0000256" key="1">
    <source>
        <dbReference type="ARBA" id="ARBA00004141"/>
    </source>
</evidence>
<dbReference type="GO" id="GO:0016020">
    <property type="term" value="C:membrane"/>
    <property type="evidence" value="ECO:0007669"/>
    <property type="project" value="UniProtKB-SubCell"/>
</dbReference>
<dbReference type="Pfam" id="PF03619">
    <property type="entry name" value="Solute_trans_a"/>
    <property type="match status" value="1"/>
</dbReference>
<feature type="transmembrane region" description="Helical" evidence="6">
    <location>
        <begin position="244"/>
        <end position="265"/>
    </location>
</feature>
<dbReference type="SMART" id="SM01417">
    <property type="entry name" value="Solute_trans_a"/>
    <property type="match status" value="1"/>
</dbReference>
<evidence type="ECO:0000313" key="7">
    <source>
        <dbReference type="EMBL" id="KAI7792577.1"/>
    </source>
</evidence>
<feature type="transmembrane region" description="Helical" evidence="6">
    <location>
        <begin position="69"/>
        <end position="90"/>
    </location>
</feature>
<organism evidence="7 8">
    <name type="scientific">Triplophysa rosa</name>
    <name type="common">Cave loach</name>
    <dbReference type="NCBI Taxonomy" id="992332"/>
    <lineage>
        <taxon>Eukaryota</taxon>
        <taxon>Metazoa</taxon>
        <taxon>Chordata</taxon>
        <taxon>Craniata</taxon>
        <taxon>Vertebrata</taxon>
        <taxon>Euteleostomi</taxon>
        <taxon>Actinopterygii</taxon>
        <taxon>Neopterygii</taxon>
        <taxon>Teleostei</taxon>
        <taxon>Ostariophysi</taxon>
        <taxon>Cypriniformes</taxon>
        <taxon>Nemacheilidae</taxon>
        <taxon>Triplophysa</taxon>
    </lineage>
</organism>
<feature type="transmembrane region" description="Helical" evidence="6">
    <location>
        <begin position="102"/>
        <end position="122"/>
    </location>
</feature>
<evidence type="ECO:0000256" key="5">
    <source>
        <dbReference type="SAM" id="MobiDB-lite"/>
    </source>
</evidence>
<gene>
    <name evidence="7" type="ORF">IRJ41_018958</name>
</gene>
<feature type="compositionally biased region" description="Polar residues" evidence="5">
    <location>
        <begin position="318"/>
        <end position="328"/>
    </location>
</feature>
<keyword evidence="4 6" id="KW-0472">Membrane</keyword>
<keyword evidence="8" id="KW-1185">Reference proteome</keyword>